<comment type="caution">
    <text evidence="1">The sequence shown here is derived from an EMBL/GenBank/DDBJ whole genome shotgun (WGS) entry which is preliminary data.</text>
</comment>
<organism evidence="1 2">
    <name type="scientific">Cryptosporangium japonicum</name>
    <dbReference type="NCBI Taxonomy" id="80872"/>
    <lineage>
        <taxon>Bacteria</taxon>
        <taxon>Bacillati</taxon>
        <taxon>Actinomycetota</taxon>
        <taxon>Actinomycetes</taxon>
        <taxon>Cryptosporangiales</taxon>
        <taxon>Cryptosporangiaceae</taxon>
        <taxon>Cryptosporangium</taxon>
    </lineage>
</organism>
<gene>
    <name evidence="1" type="ORF">GCM10009539_04740</name>
</gene>
<protein>
    <submittedName>
        <fullName evidence="1">Uncharacterized protein</fullName>
    </submittedName>
</protein>
<evidence type="ECO:0000313" key="2">
    <source>
        <dbReference type="Proteomes" id="UP001500967"/>
    </source>
</evidence>
<keyword evidence="2" id="KW-1185">Reference proteome</keyword>
<sequence>MDDSSDDRDIFGVRRSVVPDASMLKTFAGPKSETVILAWIAAGSSNEAMLDEQLALTVVWNASARSPGCSDRVSRTSMIRLPIRS</sequence>
<proteinExistence type="predicted"/>
<accession>A0ABP3D3S3</accession>
<evidence type="ECO:0000313" key="1">
    <source>
        <dbReference type="EMBL" id="GAA0222578.1"/>
    </source>
</evidence>
<name>A0ABP3D3S3_9ACTN</name>
<dbReference type="Proteomes" id="UP001500967">
    <property type="component" value="Unassembled WGS sequence"/>
</dbReference>
<reference evidence="2" key="1">
    <citation type="journal article" date="2019" name="Int. J. Syst. Evol. Microbiol.">
        <title>The Global Catalogue of Microorganisms (GCM) 10K type strain sequencing project: providing services to taxonomists for standard genome sequencing and annotation.</title>
        <authorList>
            <consortium name="The Broad Institute Genomics Platform"/>
            <consortium name="The Broad Institute Genome Sequencing Center for Infectious Disease"/>
            <person name="Wu L."/>
            <person name="Ma J."/>
        </authorList>
    </citation>
    <scope>NUCLEOTIDE SEQUENCE [LARGE SCALE GENOMIC DNA]</scope>
    <source>
        <strain evidence="2">JCM 10425</strain>
    </source>
</reference>
<dbReference type="EMBL" id="BAAAGX010000003">
    <property type="protein sequence ID" value="GAA0222578.1"/>
    <property type="molecule type" value="Genomic_DNA"/>
</dbReference>